<dbReference type="PROSITE" id="PS51257">
    <property type="entry name" value="PROKAR_LIPOPROTEIN"/>
    <property type="match status" value="1"/>
</dbReference>
<dbReference type="PANTHER" id="PTHR33361:SF2">
    <property type="entry name" value="DUF885 DOMAIN-CONTAINING PROTEIN"/>
    <property type="match status" value="1"/>
</dbReference>
<protein>
    <recommendedName>
        <fullName evidence="3">DUF885 domain-containing protein</fullName>
    </recommendedName>
</protein>
<sequence>MKQFKRCSALLLGALAALSLVACSKKDATGEQERFDQFIQQEFVDTMESDYPSMHIFLIHPEDFGVDPSAVEVGLGLRVDEQTIEKTAQDVAAAREEFQTFDRKLLTEEQQDTYDIYQFQVDLDSKLCDPKFDYYQQAFGSTMGMHTQIPTLLSDWQLRSEQDVKDLIAVVGDVKPYVDSLLDYTRKQEEKGLLMTDLDSVIQYCQGVVAAGENSAVLHSMNESIDALDLDKEDAGRYKAELKEAFENSFLPAYEEIITTMESLKSGDNNQEGLAHFEYGKEYYTLLLQQNVGSNKSVEEIRQMMEDACNRYDKGIETIILENPDLYESFVNFPATGFGSYTAILDNIQGKMYRDYPEVSNLGYNIVNINEEIANSGVAAYFNIPPIDDTGDKQLRVNPDIGGVDDIYTYSVVAHEGYPGHMYQNAYAYENLDSPYRKALANSPAYSEGFAVYAQYSAFQYLDGIDPRVLDAYRQQELYTYCAIVLSDIGIHYDGWSLQEFQDFLTEMGLELGDEALYESQYKQLQSTPCAFQPYYVGYEEFMALRRKAEKELGDSFNQKAFHEAILKSGAAPFCVVERNVDKYINASK</sequence>
<accession>A0A6N2TLY1</accession>
<evidence type="ECO:0000313" key="2">
    <source>
        <dbReference type="EMBL" id="VYT06447.1"/>
    </source>
</evidence>
<proteinExistence type="predicted"/>
<name>A0A6N2TLY1_9FIRM</name>
<feature type="chain" id="PRO_5039070384" description="DUF885 domain-containing protein" evidence="1">
    <location>
        <begin position="23"/>
        <end position="589"/>
    </location>
</feature>
<reference evidence="2" key="1">
    <citation type="submission" date="2019-11" db="EMBL/GenBank/DDBJ databases">
        <authorList>
            <person name="Feng L."/>
        </authorList>
    </citation>
    <scope>NUCLEOTIDE SEQUENCE</scope>
    <source>
        <strain evidence="2">AundefinedLFYP135</strain>
    </source>
</reference>
<organism evidence="2">
    <name type="scientific">uncultured Anaerotruncus sp</name>
    <dbReference type="NCBI Taxonomy" id="905011"/>
    <lineage>
        <taxon>Bacteria</taxon>
        <taxon>Bacillati</taxon>
        <taxon>Bacillota</taxon>
        <taxon>Clostridia</taxon>
        <taxon>Eubacteriales</taxon>
        <taxon>Oscillospiraceae</taxon>
        <taxon>Anaerotruncus</taxon>
        <taxon>environmental samples</taxon>
    </lineage>
</organism>
<keyword evidence="1" id="KW-0732">Signal</keyword>
<dbReference type="EMBL" id="CACRSL010000003">
    <property type="protein sequence ID" value="VYT06447.1"/>
    <property type="molecule type" value="Genomic_DNA"/>
</dbReference>
<evidence type="ECO:0000256" key="1">
    <source>
        <dbReference type="SAM" id="SignalP"/>
    </source>
</evidence>
<dbReference type="AlphaFoldDB" id="A0A6N2TLY1"/>
<dbReference type="PANTHER" id="PTHR33361">
    <property type="entry name" value="GLR0591 PROTEIN"/>
    <property type="match status" value="1"/>
</dbReference>
<dbReference type="Pfam" id="PF05960">
    <property type="entry name" value="DUF885"/>
    <property type="match status" value="1"/>
</dbReference>
<gene>
    <name evidence="2" type="ORF">AULFYP135_01495</name>
</gene>
<evidence type="ECO:0008006" key="3">
    <source>
        <dbReference type="Google" id="ProtNLM"/>
    </source>
</evidence>
<feature type="signal peptide" evidence="1">
    <location>
        <begin position="1"/>
        <end position="22"/>
    </location>
</feature>
<dbReference type="InterPro" id="IPR010281">
    <property type="entry name" value="DUF885"/>
</dbReference>